<evidence type="ECO:0000256" key="1">
    <source>
        <dbReference type="PROSITE-ProRule" id="PRU01330"/>
    </source>
</evidence>
<dbReference type="PROSITE" id="PS51986">
    <property type="entry name" value="GS_BETA_GRASP"/>
    <property type="match status" value="1"/>
</dbReference>
<dbReference type="GO" id="GO:0034022">
    <property type="term" value="F:3-(hydroxyamino)phenol mutase activity"/>
    <property type="evidence" value="ECO:0007669"/>
    <property type="project" value="UniProtKB-EC"/>
</dbReference>
<dbReference type="InterPro" id="IPR008147">
    <property type="entry name" value="Gln_synt_N"/>
</dbReference>
<dbReference type="Pfam" id="PF18318">
    <property type="entry name" value="Gln-synt_C-ter"/>
    <property type="match status" value="1"/>
</dbReference>
<dbReference type="InterPro" id="IPR022147">
    <property type="entry name" value="GSIII_N"/>
</dbReference>
<dbReference type="PANTHER" id="PTHR42974:SF1">
    <property type="entry name" value="TYPE-3 GLUTAMINE SYNTHETASE"/>
    <property type="match status" value="1"/>
</dbReference>
<comment type="similarity">
    <text evidence="1 2">Belongs to the glutamine synthetase family.</text>
</comment>
<keyword evidence="7" id="KW-1185">Reference proteome</keyword>
<name>A0A518CZ83_9BACT</name>
<dbReference type="AlphaFoldDB" id="A0A518CZ83"/>
<dbReference type="InterPro" id="IPR014746">
    <property type="entry name" value="Gln_synth/guanido_kin_cat_dom"/>
</dbReference>
<dbReference type="GO" id="GO:0004356">
    <property type="term" value="F:glutamine synthetase activity"/>
    <property type="evidence" value="ECO:0007669"/>
    <property type="project" value="InterPro"/>
</dbReference>
<evidence type="ECO:0000259" key="4">
    <source>
        <dbReference type="PROSITE" id="PS51986"/>
    </source>
</evidence>
<evidence type="ECO:0000256" key="2">
    <source>
        <dbReference type="RuleBase" id="RU000384"/>
    </source>
</evidence>
<dbReference type="Pfam" id="PF00120">
    <property type="entry name" value="Gln-synt_C"/>
    <property type="match status" value="1"/>
</dbReference>
<dbReference type="PANTHER" id="PTHR42974">
    <property type="entry name" value="GLUTAMINE SYNTHETASE"/>
    <property type="match status" value="1"/>
</dbReference>
<dbReference type="Gene3D" id="1.20.120.1560">
    <property type="match status" value="1"/>
</dbReference>
<dbReference type="Gene3D" id="3.30.590.10">
    <property type="entry name" value="Glutamine synthetase/guanido kinase, catalytic domain"/>
    <property type="match status" value="1"/>
</dbReference>
<dbReference type="InterPro" id="IPR040577">
    <property type="entry name" value="Gln-synt_C"/>
</dbReference>
<dbReference type="EC" id="5.4.4.3" evidence="6"/>
<reference evidence="6 7" key="1">
    <citation type="submission" date="2019-02" db="EMBL/GenBank/DDBJ databases">
        <title>Deep-cultivation of Planctomycetes and their phenomic and genomic characterization uncovers novel biology.</title>
        <authorList>
            <person name="Wiegand S."/>
            <person name="Jogler M."/>
            <person name="Boedeker C."/>
            <person name="Pinto D."/>
            <person name="Vollmers J."/>
            <person name="Rivas-Marin E."/>
            <person name="Kohn T."/>
            <person name="Peeters S.H."/>
            <person name="Heuer A."/>
            <person name="Rast P."/>
            <person name="Oberbeckmann S."/>
            <person name="Bunk B."/>
            <person name="Jeske O."/>
            <person name="Meyerdierks A."/>
            <person name="Storesund J.E."/>
            <person name="Kallscheuer N."/>
            <person name="Luecker S."/>
            <person name="Lage O.M."/>
            <person name="Pohl T."/>
            <person name="Merkel B.J."/>
            <person name="Hornburger P."/>
            <person name="Mueller R.-W."/>
            <person name="Bruemmer F."/>
            <person name="Labrenz M."/>
            <person name="Spormann A.M."/>
            <person name="Op den Camp H."/>
            <person name="Overmann J."/>
            <person name="Amann R."/>
            <person name="Jetten M.S.M."/>
            <person name="Mascher T."/>
            <person name="Medema M.H."/>
            <person name="Devos D.P."/>
            <person name="Kaster A.-K."/>
            <person name="Ovreas L."/>
            <person name="Rohde M."/>
            <person name="Galperin M.Y."/>
            <person name="Jogler C."/>
        </authorList>
    </citation>
    <scope>NUCLEOTIDE SEQUENCE [LARGE SCALE GENOMIC DNA]</scope>
    <source>
        <strain evidence="6 7">Pla163</strain>
    </source>
</reference>
<evidence type="ECO:0000313" key="6">
    <source>
        <dbReference type="EMBL" id="QDU84512.1"/>
    </source>
</evidence>
<dbReference type="InterPro" id="IPR052725">
    <property type="entry name" value="GS_Type-3"/>
</dbReference>
<dbReference type="SUPFAM" id="SSF55931">
    <property type="entry name" value="Glutamine synthetase/guanido kinase"/>
    <property type="match status" value="1"/>
</dbReference>
<sequence length="723" mass="79245">MSVSSRQQALRDVSAASAGPAPRETPGSSLPEHFGSKVFNDEVQRRRLPKTVYKAVRHSLSSGVEMSPQIADAVANAMKDWALEHGATHYTHWFQPMTGATAEKHDAFLSPTLEGGAIQEFSGNDLIIGEPDASSFPSGGVRNTFEARGYTGWDPGSPAFIRETDFGATLTIPTVFVSWTGEALDTKTPLLRSCEAIDKAARTLLGALGEDQIKRVSATVGPEQEYFLVDRRLFHLRPDLLACGRTLLGSRPPKGQELEDHYFGKTPQRVLNFQMDLEQELWQLGVPVKTRHNEVAPHQFESAPVFEAAAVATDHNMLTMEILQEVAVRHGFACLLHEKPFAGVNGSGKHVNWSIATDDGQNLLEPGETPHDNLRFMAFLTAIVRAVDEYQDLLRVTIASAGNDHRLGANEAPPAIISVFLGKELQDVVDNLVSGKAHEPAEDNRMALGVGTLPRLPRHNSDRNRTSPFAFTGAKFEFRAVGSNQSAAFPATVINTIVADSVTRLAAEIEKEGNAIDVLRRVLSDHGRILFSGDNYSDEWKQEAERRGLLNLAHTPAALVRFTDEKNLALFERHGVLSRRETESRAQVLTSAYIERFLVEALSLRNLAATSVMPAGVEFQRRLAESITAVAAALPAADLAPQKELLGRVAELVGELRVSVTALESARDSIESAHGDAARAALAVRENLLPVMERVRLACDCLEEVVDDELWPLPKYRELLFVH</sequence>
<dbReference type="InterPro" id="IPR008146">
    <property type="entry name" value="Gln_synth_cat_dom"/>
</dbReference>
<evidence type="ECO:0000256" key="3">
    <source>
        <dbReference type="SAM" id="MobiDB-lite"/>
    </source>
</evidence>
<dbReference type="PROSITE" id="PS00181">
    <property type="entry name" value="GLNA_ATP"/>
    <property type="match status" value="1"/>
</dbReference>
<dbReference type="RefSeq" id="WP_145186197.1">
    <property type="nucleotide sequence ID" value="NZ_CP036290.1"/>
</dbReference>
<feature type="domain" description="GS catalytic" evidence="5">
    <location>
        <begin position="201"/>
        <end position="612"/>
    </location>
</feature>
<accession>A0A518CZ83</accession>
<organism evidence="6 7">
    <name type="scientific">Rohdeia mirabilis</name>
    <dbReference type="NCBI Taxonomy" id="2528008"/>
    <lineage>
        <taxon>Bacteria</taxon>
        <taxon>Pseudomonadati</taxon>
        <taxon>Planctomycetota</taxon>
        <taxon>Planctomycetia</taxon>
        <taxon>Planctomycetia incertae sedis</taxon>
        <taxon>Rohdeia</taxon>
    </lineage>
</organism>
<proteinExistence type="inferred from homology"/>
<dbReference type="Proteomes" id="UP000319342">
    <property type="component" value="Chromosome"/>
</dbReference>
<dbReference type="InterPro" id="IPR027303">
    <property type="entry name" value="Gln_synth_gly_rich_site"/>
</dbReference>
<keyword evidence="6" id="KW-0413">Isomerase</keyword>
<protein>
    <submittedName>
        <fullName evidence="6">3-hydroxylaminophenol mutase</fullName>
        <ecNumber evidence="6">5.4.4.3</ecNumber>
    </submittedName>
</protein>
<dbReference type="GO" id="GO:0006542">
    <property type="term" value="P:glutamine biosynthetic process"/>
    <property type="evidence" value="ECO:0007669"/>
    <property type="project" value="InterPro"/>
</dbReference>
<feature type="domain" description="GS beta-grasp" evidence="4">
    <location>
        <begin position="88"/>
        <end position="181"/>
    </location>
</feature>
<dbReference type="Pfam" id="PF12437">
    <property type="entry name" value="GSIII_N"/>
    <property type="match status" value="1"/>
</dbReference>
<gene>
    <name evidence="6" type="ORF">Pla163_16230</name>
</gene>
<dbReference type="EMBL" id="CP036290">
    <property type="protein sequence ID" value="QDU84512.1"/>
    <property type="molecule type" value="Genomic_DNA"/>
</dbReference>
<evidence type="ECO:0000313" key="7">
    <source>
        <dbReference type="Proteomes" id="UP000319342"/>
    </source>
</evidence>
<dbReference type="PROSITE" id="PS51987">
    <property type="entry name" value="GS_CATALYTIC"/>
    <property type="match status" value="1"/>
</dbReference>
<dbReference type="SMART" id="SM01230">
    <property type="entry name" value="Gln-synt_C"/>
    <property type="match status" value="1"/>
</dbReference>
<evidence type="ECO:0000259" key="5">
    <source>
        <dbReference type="PROSITE" id="PS51987"/>
    </source>
</evidence>
<feature type="region of interest" description="Disordered" evidence="3">
    <location>
        <begin position="1"/>
        <end position="41"/>
    </location>
</feature>
<dbReference type="OrthoDB" id="9807095at2"/>